<organism evidence="2 3">
    <name type="scientific">Actinomycetospora endophytica</name>
    <dbReference type="NCBI Taxonomy" id="2291215"/>
    <lineage>
        <taxon>Bacteria</taxon>
        <taxon>Bacillati</taxon>
        <taxon>Actinomycetota</taxon>
        <taxon>Actinomycetes</taxon>
        <taxon>Pseudonocardiales</taxon>
        <taxon>Pseudonocardiaceae</taxon>
        <taxon>Actinomycetospora</taxon>
    </lineage>
</organism>
<evidence type="ECO:0000256" key="1">
    <source>
        <dbReference type="SAM" id="MobiDB-lite"/>
    </source>
</evidence>
<dbReference type="Gene3D" id="3.40.50.10540">
    <property type="entry name" value="Crotonobetainyl-coa:carnitine coa-transferase, domain 1"/>
    <property type="match status" value="1"/>
</dbReference>
<gene>
    <name evidence="2" type="ORF">LQ327_14690</name>
</gene>
<dbReference type="Proteomes" id="UP001199469">
    <property type="component" value="Unassembled WGS sequence"/>
</dbReference>
<name>A0ABS8P8M2_9PSEU</name>
<reference evidence="2 3" key="1">
    <citation type="submission" date="2021-11" db="EMBL/GenBank/DDBJ databases">
        <title>Draft genome sequence of Actinomycetospora sp. SF1 isolated from the rhizosphere soil.</title>
        <authorList>
            <person name="Duangmal K."/>
            <person name="Chantavorakit T."/>
        </authorList>
    </citation>
    <scope>NUCLEOTIDE SEQUENCE [LARGE SCALE GENOMIC DNA]</scope>
    <source>
        <strain evidence="2 3">TBRC 5722</strain>
    </source>
</reference>
<dbReference type="SUPFAM" id="SSF89796">
    <property type="entry name" value="CoA-transferase family III (CaiB/BaiF)"/>
    <property type="match status" value="1"/>
</dbReference>
<dbReference type="Pfam" id="PF02515">
    <property type="entry name" value="CoA_transf_3"/>
    <property type="match status" value="1"/>
</dbReference>
<keyword evidence="3" id="KW-1185">Reference proteome</keyword>
<dbReference type="InterPro" id="IPR044855">
    <property type="entry name" value="CoA-Trfase_III_dom3_sf"/>
</dbReference>
<sequence>MSGPLSGTTVLELAGIGPGPFAAMLLADLGAEVIRVERPAGGEVPPASPADALNRGKRSVVLDLKDPAAVEAVLALCADADVLLEGNRPGVTERLGLGPDDVWARNPRLVYGRMTGWGQDGPLASRAGHDIGYIAVTGALHAIGPAEAPVPPLNLVGDFGGGSTYLVIGVLAALLEARSTGRGQVVDAAIVDGTSHLLAAIHTMLGSGRWRDERGVNLLDGSTPYYAVYATSDGRHMAVGAIEPKFYAQFVELLGVDVDPAAQNDRSTWDETRERFAAAFATRTRDEWTAVYEETDACVAPVLSLTEAAQHPHVAARGSVVERDGLLRPGPAPRFPAHPGDTDRPAYAPGADTRELLAAAGVDVDALLGAGAAVQG</sequence>
<dbReference type="GO" id="GO:0016740">
    <property type="term" value="F:transferase activity"/>
    <property type="evidence" value="ECO:0007669"/>
    <property type="project" value="UniProtKB-KW"/>
</dbReference>
<dbReference type="InterPro" id="IPR050509">
    <property type="entry name" value="CoA-transferase_III"/>
</dbReference>
<dbReference type="RefSeq" id="WP_230734748.1">
    <property type="nucleotide sequence ID" value="NZ_JAJNDB010000002.1"/>
</dbReference>
<dbReference type="PANTHER" id="PTHR48228:SF5">
    <property type="entry name" value="ALPHA-METHYLACYL-COA RACEMASE"/>
    <property type="match status" value="1"/>
</dbReference>
<dbReference type="EMBL" id="JAJNDB010000002">
    <property type="protein sequence ID" value="MCD2194618.1"/>
    <property type="molecule type" value="Genomic_DNA"/>
</dbReference>
<dbReference type="InterPro" id="IPR003673">
    <property type="entry name" value="CoA-Trfase_fam_III"/>
</dbReference>
<dbReference type="PANTHER" id="PTHR48228">
    <property type="entry name" value="SUCCINYL-COA--D-CITRAMALATE COA-TRANSFERASE"/>
    <property type="match status" value="1"/>
</dbReference>
<evidence type="ECO:0000313" key="3">
    <source>
        <dbReference type="Proteomes" id="UP001199469"/>
    </source>
</evidence>
<evidence type="ECO:0000313" key="2">
    <source>
        <dbReference type="EMBL" id="MCD2194618.1"/>
    </source>
</evidence>
<feature type="region of interest" description="Disordered" evidence="1">
    <location>
        <begin position="328"/>
        <end position="349"/>
    </location>
</feature>
<dbReference type="Gene3D" id="3.30.1540.10">
    <property type="entry name" value="formyl-coa transferase, domain 3"/>
    <property type="match status" value="1"/>
</dbReference>
<dbReference type="InterPro" id="IPR023606">
    <property type="entry name" value="CoA-Trfase_III_dom_1_sf"/>
</dbReference>
<protein>
    <submittedName>
        <fullName evidence="2">CoA transferase</fullName>
    </submittedName>
</protein>
<comment type="caution">
    <text evidence="2">The sequence shown here is derived from an EMBL/GenBank/DDBJ whole genome shotgun (WGS) entry which is preliminary data.</text>
</comment>
<accession>A0ABS8P8M2</accession>
<proteinExistence type="predicted"/>
<keyword evidence="2" id="KW-0808">Transferase</keyword>